<dbReference type="InParanoid" id="F1A3K6"/>
<dbReference type="PANTHER" id="PTHR15976:SF16">
    <property type="entry name" value="ASTEROID DOMAIN-CONTAINING PROTEIN"/>
    <property type="match status" value="1"/>
</dbReference>
<dbReference type="SUPFAM" id="SSF88723">
    <property type="entry name" value="PIN domain-like"/>
    <property type="match status" value="1"/>
</dbReference>
<dbReference type="FunCoup" id="F1A3K6">
    <property type="interactions" value="83"/>
</dbReference>
<gene>
    <name evidence="2" type="ORF">DICPUDRAFT_90586</name>
</gene>
<name>F1A3K6_DICPU</name>
<dbReference type="InterPro" id="IPR026784">
    <property type="entry name" value="Coact_PPARg"/>
</dbReference>
<dbReference type="EMBL" id="GL871463">
    <property type="protein sequence ID" value="EGC29229.1"/>
    <property type="molecule type" value="Genomic_DNA"/>
</dbReference>
<dbReference type="eggNOG" id="ENOG502RF6Y">
    <property type="taxonomic scope" value="Eukaryota"/>
</dbReference>
<dbReference type="RefSeq" id="XP_003294251.1">
    <property type="nucleotide sequence ID" value="XM_003294203.1"/>
</dbReference>
<dbReference type="KEGG" id="dpp:DICPUDRAFT_90586"/>
<evidence type="ECO:0000313" key="3">
    <source>
        <dbReference type="Proteomes" id="UP000001064"/>
    </source>
</evidence>
<dbReference type="OMA" id="IEEWMVD"/>
<proteinExistence type="inferred from homology"/>
<dbReference type="InterPro" id="IPR006084">
    <property type="entry name" value="XPG/Rad2"/>
</dbReference>
<dbReference type="FunFam" id="3.40.50.1010:FF:000141">
    <property type="entry name" value="Uncharacterized protein"/>
    <property type="match status" value="1"/>
</dbReference>
<reference evidence="3" key="1">
    <citation type="journal article" date="2011" name="Genome Biol.">
        <title>Comparative genomics of the social amoebae Dictyostelium discoideum and Dictyostelium purpureum.</title>
        <authorList>
            <consortium name="US DOE Joint Genome Institute (JGI-PGF)"/>
            <person name="Sucgang R."/>
            <person name="Kuo A."/>
            <person name="Tian X."/>
            <person name="Salerno W."/>
            <person name="Parikh A."/>
            <person name="Feasley C.L."/>
            <person name="Dalin E."/>
            <person name="Tu H."/>
            <person name="Huang E."/>
            <person name="Barry K."/>
            <person name="Lindquist E."/>
            <person name="Shapiro H."/>
            <person name="Bruce D."/>
            <person name="Schmutz J."/>
            <person name="Salamov A."/>
            <person name="Fey P."/>
            <person name="Gaudet P."/>
            <person name="Anjard C."/>
            <person name="Babu M.M."/>
            <person name="Basu S."/>
            <person name="Bushmanova Y."/>
            <person name="van der Wel H."/>
            <person name="Katoh-Kurasawa M."/>
            <person name="Dinh C."/>
            <person name="Coutinho P.M."/>
            <person name="Saito T."/>
            <person name="Elias M."/>
            <person name="Schaap P."/>
            <person name="Kay R.R."/>
            <person name="Henrissat B."/>
            <person name="Eichinger L."/>
            <person name="Rivero F."/>
            <person name="Putnam N.H."/>
            <person name="West C.M."/>
            <person name="Loomis W.F."/>
            <person name="Chisholm R.L."/>
            <person name="Shaulsky G."/>
            <person name="Strassmann J.E."/>
            <person name="Queller D.C."/>
            <person name="Kuspa A."/>
            <person name="Grigoriev I.V."/>
        </authorList>
    </citation>
    <scope>NUCLEOTIDE SEQUENCE [LARGE SCALE GENOMIC DNA]</scope>
    <source>
        <strain evidence="3">QSDP1</strain>
    </source>
</reference>
<dbReference type="InterPro" id="IPR029060">
    <property type="entry name" value="PIN-like_dom_sf"/>
</dbReference>
<dbReference type="STRING" id="5786.F1A3K6"/>
<dbReference type="PRINTS" id="PR00853">
    <property type="entry name" value="XPGRADSUPER"/>
</dbReference>
<dbReference type="GeneID" id="10506323"/>
<organism evidence="2 3">
    <name type="scientific">Dictyostelium purpureum</name>
    <name type="common">Slime mold</name>
    <dbReference type="NCBI Taxonomy" id="5786"/>
    <lineage>
        <taxon>Eukaryota</taxon>
        <taxon>Amoebozoa</taxon>
        <taxon>Evosea</taxon>
        <taxon>Eumycetozoa</taxon>
        <taxon>Dictyostelia</taxon>
        <taxon>Dictyosteliales</taxon>
        <taxon>Dictyosteliaceae</taxon>
        <taxon>Dictyostelium</taxon>
    </lineage>
</organism>
<evidence type="ECO:0000313" key="2">
    <source>
        <dbReference type="EMBL" id="EGC29229.1"/>
    </source>
</evidence>
<dbReference type="GO" id="GO:0005634">
    <property type="term" value="C:nucleus"/>
    <property type="evidence" value="ECO:0000318"/>
    <property type="project" value="GO_Central"/>
</dbReference>
<dbReference type="PANTHER" id="PTHR15976">
    <property type="entry name" value="CONSTITUTIVE COACTIVATOR OF PEROXISOME PROLIFERATOR-ACTIVATED RECEPTOR GAMMA"/>
    <property type="match status" value="1"/>
</dbReference>
<comment type="similarity">
    <text evidence="1">Belongs to the constitutive coactivator of PPAR-gamma family.</text>
</comment>
<evidence type="ECO:0000256" key="1">
    <source>
        <dbReference type="ARBA" id="ARBA00009495"/>
    </source>
</evidence>
<dbReference type="Proteomes" id="UP000001064">
    <property type="component" value="Unassembled WGS sequence"/>
</dbReference>
<dbReference type="VEuPathDB" id="AmoebaDB:DICPUDRAFT_90586"/>
<dbReference type="Gene3D" id="3.40.50.1010">
    <property type="entry name" value="5'-nuclease"/>
    <property type="match status" value="1"/>
</dbReference>
<keyword evidence="3" id="KW-1185">Reference proteome</keyword>
<accession>F1A3K6</accession>
<sequence>MGVQGFSNYIKKKSPRVGVPIDLIDEANKKKIIIGIDGLSYIFHVANQLSRCNSLKLFGDSVREFFQLLKNNRIEPIVFIDGYEPLYKQKEHDKRFRQRAEQYTHSATESYLDTSSKTMTHYQFPSPLFSKEFTSILKEMNIPVYVSRFEADRGIAQWAADNREIYGIISNDSDFFFYQGLDCFFFPLDQISINPSIGSIVVVGYTVRRVANSLGINVDKLPLLASLIGNDQTKHIPGNKNFRPKGNQDRVQAVINLIRNQNCSNSVLTKEVFFISAKNQQVFIESMRGYNLETNINRVPNDSIVMEESTGTVFRRNSDIQIKFPIENEYQLEDVLFSISGHTSRIYCFSKLLYKEYHTHRNCFEPSIHYEESILTYMREISAFFYGLLDDVQNREGSKIEELQPNLNDIISIEYTPKYLAYSHKECYKDMVPFNRRIYDFCSIFKSLPLYSYLINNDRKDIDITNFNFYQFYFITCWRYMLSFGQFLFKIEEWMVDSFALHVLLLRHRVSIQFSLENDSFQTLYLGEFYQLLLRWCFDMSDAMALPKTTGLHRIGTSQELFYPGLLFETTFIHPIWRMAKNNFVKALKTTSQKERLEILFNPIISLLTPEIIEEFKIIKELIYKKN</sequence>
<dbReference type="AlphaFoldDB" id="F1A3K6"/>
<protein>
    <submittedName>
        <fullName evidence="2">Uncharacterized protein</fullName>
    </submittedName>
</protein>
<dbReference type="OrthoDB" id="19925at2759"/>